<feature type="compositionally biased region" description="Polar residues" evidence="2">
    <location>
        <begin position="230"/>
        <end position="239"/>
    </location>
</feature>
<evidence type="ECO:0000256" key="1">
    <source>
        <dbReference type="SAM" id="Coils"/>
    </source>
</evidence>
<feature type="region of interest" description="Disordered" evidence="2">
    <location>
        <begin position="494"/>
        <end position="514"/>
    </location>
</feature>
<feature type="compositionally biased region" description="Basic residues" evidence="2">
    <location>
        <begin position="242"/>
        <end position="262"/>
    </location>
</feature>
<sequence length="537" mass="59690">MKSRRHGPSDAMHNPPQPLKVRKTLISKLTEITLIPIDFLTSKHLSDTEVFTMKMEILLEPTSNKLMVDAPVWRTASTTAKPCQGDSFEFYLITGIIYTDIMGNRWWNYRRHSGEIGVKGTLKKSFLPPRWRLLMAQIIQCLGGKTGGHDQISNKDAIILYCLANRVKVDYAKLVWEDIIHKLKKKTREKVVPYPSVLNWALKPNQHEGPPFTDHMKSICNIDVHVDSQALKTSSQTEKVPQGKKRRANSGLRRKQSSKHTSKSQTEVSKSKIGQSDKETQSSSAKDKSPSHTSPSTPVVGEMHKEAQQAAVGPTSLGATRSDVSLNSTAKADPGILLLMNPHLNNKSEEEEIEKDKDTQTTSHDVPNDTSVPHPPSPKSAQIQELMAQVHLLQSQKEKLEQQKAKPEAEVASLKARPSYLDINQLTELLVVELKNIQWELPAEFLDLPSQVSSVQEKLKTLDSLLSLLNKVTDTLNRFATMVETASGAASKNVPSASQAIASPAEEEKNTNLATRDVEPTNLHNELVDLLGIDIMT</sequence>
<organism evidence="3 4">
    <name type="scientific">Tanacetum coccineum</name>
    <dbReference type="NCBI Taxonomy" id="301880"/>
    <lineage>
        <taxon>Eukaryota</taxon>
        <taxon>Viridiplantae</taxon>
        <taxon>Streptophyta</taxon>
        <taxon>Embryophyta</taxon>
        <taxon>Tracheophyta</taxon>
        <taxon>Spermatophyta</taxon>
        <taxon>Magnoliopsida</taxon>
        <taxon>eudicotyledons</taxon>
        <taxon>Gunneridae</taxon>
        <taxon>Pentapetalae</taxon>
        <taxon>asterids</taxon>
        <taxon>campanulids</taxon>
        <taxon>Asterales</taxon>
        <taxon>Asteraceae</taxon>
        <taxon>Asteroideae</taxon>
        <taxon>Anthemideae</taxon>
        <taxon>Anthemidinae</taxon>
        <taxon>Tanacetum</taxon>
    </lineage>
</organism>
<feature type="region of interest" description="Disordered" evidence="2">
    <location>
        <begin position="348"/>
        <end position="380"/>
    </location>
</feature>
<accession>A0ABQ4XP43</accession>
<proteinExistence type="predicted"/>
<name>A0ABQ4XP43_9ASTR</name>
<feature type="compositionally biased region" description="Polar residues" evidence="2">
    <location>
        <begin position="360"/>
        <end position="371"/>
    </location>
</feature>
<dbReference type="Proteomes" id="UP001151760">
    <property type="component" value="Unassembled WGS sequence"/>
</dbReference>
<feature type="compositionally biased region" description="Basic and acidic residues" evidence="2">
    <location>
        <begin position="275"/>
        <end position="290"/>
    </location>
</feature>
<evidence type="ECO:0000313" key="4">
    <source>
        <dbReference type="Proteomes" id="UP001151760"/>
    </source>
</evidence>
<feature type="region of interest" description="Disordered" evidence="2">
    <location>
        <begin position="230"/>
        <end position="299"/>
    </location>
</feature>
<keyword evidence="1" id="KW-0175">Coiled coil</keyword>
<gene>
    <name evidence="3" type="ORF">Tco_0681381</name>
</gene>
<protein>
    <submittedName>
        <fullName evidence="3">Uncharacterized protein</fullName>
    </submittedName>
</protein>
<reference evidence="3" key="1">
    <citation type="journal article" date="2022" name="Int. J. Mol. Sci.">
        <title>Draft Genome of Tanacetum Coccineum: Genomic Comparison of Closely Related Tanacetum-Family Plants.</title>
        <authorList>
            <person name="Yamashiro T."/>
            <person name="Shiraishi A."/>
            <person name="Nakayama K."/>
            <person name="Satake H."/>
        </authorList>
    </citation>
    <scope>NUCLEOTIDE SEQUENCE</scope>
</reference>
<feature type="coiled-coil region" evidence="1">
    <location>
        <begin position="383"/>
        <end position="417"/>
    </location>
</feature>
<evidence type="ECO:0000313" key="3">
    <source>
        <dbReference type="EMBL" id="GJS66817.1"/>
    </source>
</evidence>
<evidence type="ECO:0000256" key="2">
    <source>
        <dbReference type="SAM" id="MobiDB-lite"/>
    </source>
</evidence>
<keyword evidence="4" id="KW-1185">Reference proteome</keyword>
<reference evidence="3" key="2">
    <citation type="submission" date="2022-01" db="EMBL/GenBank/DDBJ databases">
        <authorList>
            <person name="Yamashiro T."/>
            <person name="Shiraishi A."/>
            <person name="Satake H."/>
            <person name="Nakayama K."/>
        </authorList>
    </citation>
    <scope>NUCLEOTIDE SEQUENCE</scope>
</reference>
<dbReference type="EMBL" id="BQNB010009676">
    <property type="protein sequence ID" value="GJS66817.1"/>
    <property type="molecule type" value="Genomic_DNA"/>
</dbReference>
<comment type="caution">
    <text evidence="3">The sequence shown here is derived from an EMBL/GenBank/DDBJ whole genome shotgun (WGS) entry which is preliminary data.</text>
</comment>